<dbReference type="Pfam" id="PF13860">
    <property type="entry name" value="FlgD_ig"/>
    <property type="match status" value="1"/>
</dbReference>
<reference evidence="9 10" key="1">
    <citation type="submission" date="2021-08" db="EMBL/GenBank/DDBJ databases">
        <authorList>
            <person name="Peeters C."/>
        </authorList>
    </citation>
    <scope>NUCLEOTIDE SEQUENCE [LARGE SCALE GENOMIC DNA]</scope>
    <source>
        <strain evidence="9 10">LMG 21510</strain>
    </source>
</reference>
<dbReference type="Gene3D" id="2.60.40.4070">
    <property type="match status" value="1"/>
</dbReference>
<dbReference type="InterPro" id="IPR025963">
    <property type="entry name" value="FLgD_Tudor"/>
</dbReference>
<accession>A0ABM8XHB7</accession>
<evidence type="ECO:0000256" key="2">
    <source>
        <dbReference type="ARBA" id="ARBA00016013"/>
    </source>
</evidence>
<dbReference type="RefSeq" id="WP_222207241.1">
    <property type="nucleotide sequence ID" value="NZ_CAJZAH010000004.1"/>
</dbReference>
<organism evidence="9 10">
    <name type="scientific">Cupriavidus respiraculi</name>
    <dbReference type="NCBI Taxonomy" id="195930"/>
    <lineage>
        <taxon>Bacteria</taxon>
        <taxon>Pseudomonadati</taxon>
        <taxon>Pseudomonadota</taxon>
        <taxon>Betaproteobacteria</taxon>
        <taxon>Burkholderiales</taxon>
        <taxon>Burkholderiaceae</taxon>
        <taxon>Cupriavidus</taxon>
    </lineage>
</organism>
<dbReference type="Gene3D" id="2.30.30.910">
    <property type="match status" value="1"/>
</dbReference>
<name>A0ABM8XHB7_9BURK</name>
<comment type="similarity">
    <text evidence="1 5">Belongs to the FlgD family.</text>
</comment>
<feature type="domain" description="FlgD Tudor-like" evidence="8">
    <location>
        <begin position="84"/>
        <end position="218"/>
    </location>
</feature>
<evidence type="ECO:0000256" key="3">
    <source>
        <dbReference type="ARBA" id="ARBA00022795"/>
    </source>
</evidence>
<comment type="function">
    <text evidence="4 5">Required for flagellar hook formation. May act as a scaffolding protein.</text>
</comment>
<dbReference type="InterPro" id="IPR005648">
    <property type="entry name" value="FlgD"/>
</dbReference>
<dbReference type="Pfam" id="PF03963">
    <property type="entry name" value="FlgD"/>
    <property type="match status" value="1"/>
</dbReference>
<dbReference type="EMBL" id="CAJZAH010000004">
    <property type="protein sequence ID" value="CAG9179565.1"/>
    <property type="molecule type" value="Genomic_DNA"/>
</dbReference>
<evidence type="ECO:0000313" key="9">
    <source>
        <dbReference type="EMBL" id="CAG9179565.1"/>
    </source>
</evidence>
<evidence type="ECO:0000313" key="10">
    <source>
        <dbReference type="Proteomes" id="UP000721236"/>
    </source>
</evidence>
<evidence type="ECO:0000256" key="1">
    <source>
        <dbReference type="ARBA" id="ARBA00010577"/>
    </source>
</evidence>
<dbReference type="InterPro" id="IPR025965">
    <property type="entry name" value="FlgD/Vpr_Ig-like"/>
</dbReference>
<protein>
    <recommendedName>
        <fullName evidence="2 5">Basal-body rod modification protein FlgD</fullName>
    </recommendedName>
</protein>
<feature type="region of interest" description="Disordered" evidence="6">
    <location>
        <begin position="1"/>
        <end position="26"/>
    </location>
</feature>
<keyword evidence="3 5" id="KW-1005">Bacterial flagellum biogenesis</keyword>
<sequence>MTTPVNNNTSSQSLADQLKSNSSSASDLQGNFLKMLVTQMNNQDPLNPMENSELTSQLAQISTVSGMETLNATMMQLLAQTSASRAMDSAALIGRTVVVPGSDVTVKDGVASKIGIDLPKTADAVTVDVLDADGKVVRTIDLKGQVAGVHDVEWDGKDNAGAVVANGDYTFKVNATADGTSVQPVALVYGKVESISGDATGVLVNLAGGTKSNVDEVRKIL</sequence>
<dbReference type="Pfam" id="PF13861">
    <property type="entry name" value="FLgD_tudor"/>
    <property type="match status" value="1"/>
</dbReference>
<evidence type="ECO:0000259" key="7">
    <source>
        <dbReference type="Pfam" id="PF13860"/>
    </source>
</evidence>
<evidence type="ECO:0000256" key="5">
    <source>
        <dbReference type="RuleBase" id="RU362076"/>
    </source>
</evidence>
<gene>
    <name evidence="9" type="primary">flgD</name>
    <name evidence="9" type="ORF">LMG21510_03819</name>
</gene>
<evidence type="ECO:0000256" key="6">
    <source>
        <dbReference type="SAM" id="MobiDB-lite"/>
    </source>
</evidence>
<keyword evidence="10" id="KW-1185">Reference proteome</keyword>
<evidence type="ECO:0000259" key="8">
    <source>
        <dbReference type="Pfam" id="PF13861"/>
    </source>
</evidence>
<dbReference type="Proteomes" id="UP000721236">
    <property type="component" value="Unassembled WGS sequence"/>
</dbReference>
<feature type="domain" description="FlgD/Vpr Ig-like" evidence="7">
    <location>
        <begin position="104"/>
        <end position="178"/>
    </location>
</feature>
<evidence type="ECO:0000256" key="4">
    <source>
        <dbReference type="ARBA" id="ARBA00024746"/>
    </source>
</evidence>
<comment type="caution">
    <text evidence="9">The sequence shown here is derived from an EMBL/GenBank/DDBJ whole genome shotgun (WGS) entry which is preliminary data.</text>
</comment>
<proteinExistence type="inferred from homology"/>